<keyword evidence="12" id="KW-0106">Calcium</keyword>
<evidence type="ECO:0000256" key="8">
    <source>
        <dbReference type="ARBA" id="ARBA00022553"/>
    </source>
</evidence>
<keyword evidence="9" id="KW-0344">Guanine-nucleotide releasing factor</keyword>
<keyword evidence="15" id="KW-0472">Membrane</keyword>
<dbReference type="InterPro" id="IPR018247">
    <property type="entry name" value="EF_Hand_1_Ca_BS"/>
</dbReference>
<evidence type="ECO:0000259" key="19">
    <source>
        <dbReference type="PROSITE" id="PS50222"/>
    </source>
</evidence>
<evidence type="ECO:0000256" key="9">
    <source>
        <dbReference type="ARBA" id="ARBA00022658"/>
    </source>
</evidence>
<feature type="chain" id="PRO_5045022738" evidence="18">
    <location>
        <begin position="18"/>
        <end position="569"/>
    </location>
</feature>
<accession>A0ABM1MW07</accession>
<dbReference type="CDD" id="cd00051">
    <property type="entry name" value="EFh"/>
    <property type="match status" value="1"/>
</dbReference>
<dbReference type="InterPro" id="IPR002048">
    <property type="entry name" value="EF_hand_dom"/>
</dbReference>
<feature type="compositionally biased region" description="Polar residues" evidence="17">
    <location>
        <begin position="429"/>
        <end position="453"/>
    </location>
</feature>
<dbReference type="Pfam" id="PF25434">
    <property type="entry name" value="NUCB1_N"/>
    <property type="match status" value="1"/>
</dbReference>
<organism evidence="20 22">
    <name type="scientific">Nicrophorus vespilloides</name>
    <name type="common">Boreal carrion beetle</name>
    <dbReference type="NCBI Taxonomy" id="110193"/>
    <lineage>
        <taxon>Eukaryota</taxon>
        <taxon>Metazoa</taxon>
        <taxon>Ecdysozoa</taxon>
        <taxon>Arthropoda</taxon>
        <taxon>Hexapoda</taxon>
        <taxon>Insecta</taxon>
        <taxon>Pterygota</taxon>
        <taxon>Neoptera</taxon>
        <taxon>Endopterygota</taxon>
        <taxon>Coleoptera</taxon>
        <taxon>Polyphaga</taxon>
        <taxon>Staphyliniformia</taxon>
        <taxon>Silphidae</taxon>
        <taxon>Nicrophorinae</taxon>
        <taxon>Nicrophorus</taxon>
    </lineage>
</organism>
<sequence length="569" mass="66939">MFLKLLLLAAVLQCALSLPVVKPKKEEIVEEKPQTPNDGLEDYVEYHRYIREVVNALESDPTFREKLEKADEEDIRSGKIAHELELVSHHVRTRLDEIKRTELQRLRELVAKRNELMGTVDVDDPMHHHVDHGNPHTFEIDDLKKLIKKTSEDLAKADRIRHEDFKQYEMQKEYEKQDKLNHTSGDEREKLQQQYQEMEEKHKKHEKLHTPGHKQQLEEVWEEQDHMQQDFDPRTFFMLHDLDSNGLWDQDEVKALFIKELDKMYSAAAPEDDMRERVEEMERMRESVFKEMDTNGDGFIDYQEFVQQTKRNDFEKDNGWQGLDEQKPYTDEEMEAYIRQYQMQHPPPPGYPNDIPPINHNQVYPQPPGHPNQVYPAGQVPQAQFHPGQMPQAQVNPHQMPVGNYHQGQHDLNTNEIYPSHANYPGNPPQANYPGNQQPHPNQVYPDTQKVSGQGQYQQPQQAAQQVNNNAGNANYQYQQQNNPQYQQQNNQAHQQQQQQNYQANQQQNNQIHQQTNQQQQMNNQQQQQINNVPQQQQQHTANQQQQQQQPLTNQHKDAINSNAIPKAV</sequence>
<evidence type="ECO:0000256" key="17">
    <source>
        <dbReference type="SAM" id="MobiDB-lite"/>
    </source>
</evidence>
<protein>
    <submittedName>
        <fullName evidence="21 22">Nucleobindin-2</fullName>
    </submittedName>
</protein>
<feature type="compositionally biased region" description="Low complexity" evidence="17">
    <location>
        <begin position="484"/>
        <end position="550"/>
    </location>
</feature>
<evidence type="ECO:0000256" key="6">
    <source>
        <dbReference type="ARBA" id="ARBA00022490"/>
    </source>
</evidence>
<evidence type="ECO:0000256" key="11">
    <source>
        <dbReference type="ARBA" id="ARBA00022737"/>
    </source>
</evidence>
<feature type="compositionally biased region" description="Polar residues" evidence="17">
    <location>
        <begin position="406"/>
        <end position="417"/>
    </location>
</feature>
<keyword evidence="13" id="KW-0333">Golgi apparatus</keyword>
<evidence type="ECO:0000256" key="16">
    <source>
        <dbReference type="SAM" id="Coils"/>
    </source>
</evidence>
<reference evidence="21 22" key="1">
    <citation type="submission" date="2025-05" db="UniProtKB">
        <authorList>
            <consortium name="RefSeq"/>
        </authorList>
    </citation>
    <scope>IDENTIFICATION</scope>
    <source>
        <tissue evidence="21 22">Whole Larva</tissue>
    </source>
</reference>
<feature type="coiled-coil region" evidence="16">
    <location>
        <begin position="140"/>
        <end position="208"/>
    </location>
</feature>
<evidence type="ECO:0000313" key="22">
    <source>
        <dbReference type="RefSeq" id="XP_017778757.1"/>
    </source>
</evidence>
<feature type="region of interest" description="Disordered" evidence="17">
    <location>
        <begin position="484"/>
        <end position="569"/>
    </location>
</feature>
<evidence type="ECO:0000256" key="4">
    <source>
        <dbReference type="ARBA" id="ARBA00004613"/>
    </source>
</evidence>
<keyword evidence="20" id="KW-1185">Reference proteome</keyword>
<dbReference type="SUPFAM" id="SSF47473">
    <property type="entry name" value="EF-hand"/>
    <property type="match status" value="1"/>
</dbReference>
<evidence type="ECO:0000313" key="20">
    <source>
        <dbReference type="Proteomes" id="UP000695000"/>
    </source>
</evidence>
<dbReference type="PROSITE" id="PS50222">
    <property type="entry name" value="EF_HAND_2"/>
    <property type="match status" value="1"/>
</dbReference>
<evidence type="ECO:0000256" key="5">
    <source>
        <dbReference type="ARBA" id="ARBA00008063"/>
    </source>
</evidence>
<keyword evidence="16" id="KW-0175">Coiled coil</keyword>
<proteinExistence type="inferred from homology"/>
<feature type="compositionally biased region" description="Polar residues" evidence="17">
    <location>
        <begin position="560"/>
        <end position="569"/>
    </location>
</feature>
<keyword evidence="11" id="KW-0677">Repeat</keyword>
<feature type="domain" description="EF-hand" evidence="19">
    <location>
        <begin position="280"/>
        <end position="315"/>
    </location>
</feature>
<evidence type="ECO:0000256" key="2">
    <source>
        <dbReference type="ARBA" id="ARBA00004496"/>
    </source>
</evidence>
<evidence type="ECO:0000256" key="1">
    <source>
        <dbReference type="ARBA" id="ARBA00004170"/>
    </source>
</evidence>
<dbReference type="PANTHER" id="PTHR19237:SF20">
    <property type="entry name" value="NUCLEOBINDIN 1"/>
    <property type="match status" value="1"/>
</dbReference>
<feature type="compositionally biased region" description="Low complexity" evidence="17">
    <location>
        <begin position="454"/>
        <end position="466"/>
    </location>
</feature>
<dbReference type="GeneID" id="108564273"/>
<feature type="signal peptide" evidence="18">
    <location>
        <begin position="1"/>
        <end position="17"/>
    </location>
</feature>
<dbReference type="Proteomes" id="UP000695000">
    <property type="component" value="Unplaced"/>
</dbReference>
<feature type="compositionally biased region" description="Pro residues" evidence="17">
    <location>
        <begin position="345"/>
        <end position="355"/>
    </location>
</feature>
<dbReference type="PANTHER" id="PTHR19237">
    <property type="entry name" value="NUCLEOBINDIN"/>
    <property type="match status" value="1"/>
</dbReference>
<evidence type="ECO:0000256" key="13">
    <source>
        <dbReference type="ARBA" id="ARBA00023034"/>
    </source>
</evidence>
<keyword evidence="8" id="KW-0597">Phosphoprotein</keyword>
<dbReference type="Gene3D" id="1.10.238.10">
    <property type="entry name" value="EF-hand"/>
    <property type="match status" value="1"/>
</dbReference>
<evidence type="ECO:0000313" key="21">
    <source>
        <dbReference type="RefSeq" id="XP_017778756.1"/>
    </source>
</evidence>
<evidence type="ECO:0000256" key="14">
    <source>
        <dbReference type="ARBA" id="ARBA00023125"/>
    </source>
</evidence>
<dbReference type="PROSITE" id="PS00018">
    <property type="entry name" value="EF_HAND_1"/>
    <property type="match status" value="1"/>
</dbReference>
<gene>
    <name evidence="21 22" type="primary">LOC108564273</name>
</gene>
<evidence type="ECO:0000256" key="18">
    <source>
        <dbReference type="SAM" id="SignalP"/>
    </source>
</evidence>
<keyword evidence="14" id="KW-0238">DNA-binding</keyword>
<evidence type="ECO:0000256" key="3">
    <source>
        <dbReference type="ARBA" id="ARBA00004555"/>
    </source>
</evidence>
<dbReference type="InterPro" id="IPR040250">
    <property type="entry name" value="Nucleobindin"/>
</dbReference>
<keyword evidence="7" id="KW-0964">Secreted</keyword>
<dbReference type="RefSeq" id="XP_017778756.1">
    <property type="nucleotide sequence ID" value="XM_017923267.1"/>
</dbReference>
<dbReference type="RefSeq" id="XP_017778757.1">
    <property type="nucleotide sequence ID" value="XM_017923268.1"/>
</dbReference>
<name>A0ABM1MW07_NICVS</name>
<dbReference type="InterPro" id="IPR011992">
    <property type="entry name" value="EF-hand-dom_pair"/>
</dbReference>
<keyword evidence="10 18" id="KW-0732">Signal</keyword>
<comment type="similarity">
    <text evidence="5">Belongs to the nucleobindin family.</text>
</comment>
<evidence type="ECO:0000256" key="10">
    <source>
        <dbReference type="ARBA" id="ARBA00022729"/>
    </source>
</evidence>
<dbReference type="InterPro" id="IPR057576">
    <property type="entry name" value="NUCB1_N"/>
</dbReference>
<evidence type="ECO:0000256" key="15">
    <source>
        <dbReference type="ARBA" id="ARBA00023136"/>
    </source>
</evidence>
<comment type="subcellular location">
    <subcellularLocation>
        <location evidence="2">Cytoplasm</location>
    </subcellularLocation>
    <subcellularLocation>
        <location evidence="3">Golgi apparatus</location>
    </subcellularLocation>
    <subcellularLocation>
        <location evidence="1">Membrane</location>
        <topology evidence="1">Peripheral membrane protein</topology>
    </subcellularLocation>
    <subcellularLocation>
        <location evidence="4">Secreted</location>
    </subcellularLocation>
</comment>
<dbReference type="Pfam" id="PF13499">
    <property type="entry name" value="EF-hand_7"/>
    <property type="match status" value="1"/>
</dbReference>
<evidence type="ECO:0000256" key="12">
    <source>
        <dbReference type="ARBA" id="ARBA00022837"/>
    </source>
</evidence>
<keyword evidence="6" id="KW-0963">Cytoplasm</keyword>
<feature type="region of interest" description="Disordered" evidence="17">
    <location>
        <begin position="343"/>
        <end position="466"/>
    </location>
</feature>
<evidence type="ECO:0000256" key="7">
    <source>
        <dbReference type="ARBA" id="ARBA00022525"/>
    </source>
</evidence>